<evidence type="ECO:0000313" key="3">
    <source>
        <dbReference type="Proteomes" id="UP000050326"/>
    </source>
</evidence>
<comment type="caution">
    <text evidence="2">The sequence shown here is derived from an EMBL/GenBank/DDBJ whole genome shotgun (WGS) entry which is preliminary data.</text>
</comment>
<dbReference type="STRING" id="36849.OXPF_29370"/>
<evidence type="ECO:0000313" key="2">
    <source>
        <dbReference type="EMBL" id="KPU43496.1"/>
    </source>
</evidence>
<accession>A0A0N8NT06</accession>
<gene>
    <name evidence="2" type="ORF">OXPF_29370</name>
</gene>
<feature type="transmembrane region" description="Helical" evidence="1">
    <location>
        <begin position="21"/>
        <end position="51"/>
    </location>
</feature>
<proteinExistence type="predicted"/>
<keyword evidence="3" id="KW-1185">Reference proteome</keyword>
<keyword evidence="1" id="KW-1133">Transmembrane helix</keyword>
<keyword evidence="1" id="KW-0472">Membrane</keyword>
<dbReference type="Proteomes" id="UP000050326">
    <property type="component" value="Unassembled WGS sequence"/>
</dbReference>
<protein>
    <submittedName>
        <fullName evidence="2">Uncharacterized protein</fullName>
    </submittedName>
</protein>
<dbReference type="EMBL" id="LKET01000039">
    <property type="protein sequence ID" value="KPU43496.1"/>
    <property type="molecule type" value="Genomic_DNA"/>
</dbReference>
<evidence type="ECO:0000256" key="1">
    <source>
        <dbReference type="SAM" id="Phobius"/>
    </source>
</evidence>
<name>A0A0N8NT06_9CLOT</name>
<reference evidence="2 3" key="1">
    <citation type="submission" date="2015-09" db="EMBL/GenBank/DDBJ databases">
        <title>Genome sequence of Oxobacter pfennigii DSM 3222.</title>
        <authorList>
            <person name="Poehlein A."/>
            <person name="Bengelsdorf F.R."/>
            <person name="Schiel-Bengelsdorf B."/>
            <person name="Duerre P."/>
            <person name="Daniel R."/>
        </authorList>
    </citation>
    <scope>NUCLEOTIDE SEQUENCE [LARGE SCALE GENOMIC DNA]</scope>
    <source>
        <strain evidence="2 3">DSM 3222</strain>
    </source>
</reference>
<organism evidence="2 3">
    <name type="scientific">Oxobacter pfennigii</name>
    <dbReference type="NCBI Taxonomy" id="36849"/>
    <lineage>
        <taxon>Bacteria</taxon>
        <taxon>Bacillati</taxon>
        <taxon>Bacillota</taxon>
        <taxon>Clostridia</taxon>
        <taxon>Eubacteriales</taxon>
        <taxon>Clostridiaceae</taxon>
        <taxon>Oxobacter</taxon>
    </lineage>
</organism>
<sequence length="68" mass="7580">MMKHIISLNTQNAKQLYQAGGISAIILGILYIIITAVLTDFLFIPILWLLYTPLIGNTLKKINLPQPS</sequence>
<dbReference type="AlphaFoldDB" id="A0A0N8NT06"/>
<keyword evidence="1" id="KW-0812">Transmembrane</keyword>